<reference evidence="2" key="1">
    <citation type="journal article" date="2021" name="Proc. Natl. Acad. Sci. U.S.A.">
        <title>A Catalog of Tens of Thousands of Viruses from Human Metagenomes Reveals Hidden Associations with Chronic Diseases.</title>
        <authorList>
            <person name="Tisza M.J."/>
            <person name="Buck C.B."/>
        </authorList>
    </citation>
    <scope>NUCLEOTIDE SEQUENCE</scope>
    <source>
        <strain evidence="2">CtmYS12</strain>
    </source>
</reference>
<evidence type="ECO:0000256" key="1">
    <source>
        <dbReference type="SAM" id="Phobius"/>
    </source>
</evidence>
<accession>A0A8S5P7K3</accession>
<evidence type="ECO:0000313" key="2">
    <source>
        <dbReference type="EMBL" id="DAE02565.1"/>
    </source>
</evidence>
<protein>
    <submittedName>
        <fullName evidence="2">Uncharacterized protein</fullName>
    </submittedName>
</protein>
<sequence length="59" mass="6946">MWLIGFVVVLIIWLGFYIEESIMHYLTGVSILDQIKKWLRIQSPSECISSDCKEVKRDD</sequence>
<organism evidence="2">
    <name type="scientific">Siphoviridae sp. ctmYS12</name>
    <dbReference type="NCBI Taxonomy" id="2825652"/>
    <lineage>
        <taxon>Viruses</taxon>
        <taxon>Duplodnaviria</taxon>
        <taxon>Heunggongvirae</taxon>
        <taxon>Uroviricota</taxon>
        <taxon>Caudoviricetes</taxon>
    </lineage>
</organism>
<keyword evidence="1" id="KW-1133">Transmembrane helix</keyword>
<keyword evidence="1" id="KW-0472">Membrane</keyword>
<keyword evidence="1" id="KW-0812">Transmembrane</keyword>
<feature type="transmembrane region" description="Helical" evidence="1">
    <location>
        <begin position="6"/>
        <end position="32"/>
    </location>
</feature>
<dbReference type="EMBL" id="BK015347">
    <property type="protein sequence ID" value="DAE02565.1"/>
    <property type="molecule type" value="Genomic_DNA"/>
</dbReference>
<proteinExistence type="predicted"/>
<name>A0A8S5P7K3_9CAUD</name>